<gene>
    <name evidence="1" type="ORF">DDT42_00675</name>
</gene>
<evidence type="ECO:0000313" key="2">
    <source>
        <dbReference type="Proteomes" id="UP000811545"/>
    </source>
</evidence>
<organism evidence="1 2">
    <name type="scientific">Psychracetigena formicireducens</name>
    <dbReference type="NCBI Taxonomy" id="2986056"/>
    <lineage>
        <taxon>Bacteria</taxon>
        <taxon>Bacillati</taxon>
        <taxon>Candidatus Lithacetigenota</taxon>
        <taxon>Candidatus Psychracetigena</taxon>
    </lineage>
</organism>
<protein>
    <submittedName>
        <fullName evidence="1">Uncharacterized protein</fullName>
    </submittedName>
</protein>
<accession>A0A9E2F0W1</accession>
<evidence type="ECO:0000313" key="1">
    <source>
        <dbReference type="EMBL" id="MBT9144824.1"/>
    </source>
</evidence>
<name>A0A9E2F0W1_PSYF1</name>
<reference evidence="1 2" key="1">
    <citation type="journal article" date="2021" name="bioRxiv">
        <title>Unique metabolic strategies in Hadean analogues reveal hints for primordial physiology.</title>
        <authorList>
            <person name="Nobu M.K."/>
            <person name="Nakai R."/>
            <person name="Tamazawa S."/>
            <person name="Mori H."/>
            <person name="Toyoda A."/>
            <person name="Ijiri A."/>
            <person name="Suzuki S."/>
            <person name="Kurokawa K."/>
            <person name="Kamagata Y."/>
            <person name="Tamaki H."/>
        </authorList>
    </citation>
    <scope>NUCLEOTIDE SEQUENCE [LARGE SCALE GENOMIC DNA]</scope>
    <source>
        <strain evidence="1">BS525</strain>
    </source>
</reference>
<dbReference type="EMBL" id="QLTW01000025">
    <property type="protein sequence ID" value="MBT9144824.1"/>
    <property type="molecule type" value="Genomic_DNA"/>
</dbReference>
<dbReference type="AlphaFoldDB" id="A0A9E2F0W1"/>
<proteinExistence type="predicted"/>
<sequence>MIGSKALIWIFVGLLTYRARTTGKVFSDTARPLSGGVSLKVKEGIQ</sequence>
<comment type="caution">
    <text evidence="1">The sequence shown here is derived from an EMBL/GenBank/DDBJ whole genome shotgun (WGS) entry which is preliminary data.</text>
</comment>
<dbReference type="Proteomes" id="UP000811545">
    <property type="component" value="Unassembled WGS sequence"/>
</dbReference>